<dbReference type="RefSeq" id="WP_379786941.1">
    <property type="nucleotide sequence ID" value="NZ_JBHSHL010000002.1"/>
</dbReference>
<feature type="domain" description="N-acetyltransferase" evidence="1">
    <location>
        <begin position="20"/>
        <end position="176"/>
    </location>
</feature>
<dbReference type="Proteomes" id="UP001595916">
    <property type="component" value="Unassembled WGS sequence"/>
</dbReference>
<evidence type="ECO:0000259" key="1">
    <source>
        <dbReference type="PROSITE" id="PS51186"/>
    </source>
</evidence>
<dbReference type="SUPFAM" id="SSF55729">
    <property type="entry name" value="Acyl-CoA N-acyltransferases (Nat)"/>
    <property type="match status" value="1"/>
</dbReference>
<keyword evidence="2" id="KW-0808">Transferase</keyword>
<dbReference type="EMBL" id="JBHSHL010000002">
    <property type="protein sequence ID" value="MFC4803509.1"/>
    <property type="molecule type" value="Genomic_DNA"/>
</dbReference>
<protein>
    <submittedName>
        <fullName evidence="2">GNAT family N-acetyltransferase</fullName>
        <ecNumber evidence="2">2.3.-.-</ecNumber>
    </submittedName>
</protein>
<dbReference type="EC" id="2.3.-.-" evidence="2"/>
<keyword evidence="3" id="KW-1185">Reference proteome</keyword>
<dbReference type="Pfam" id="PF00583">
    <property type="entry name" value="Acetyltransf_1"/>
    <property type="match status" value="1"/>
</dbReference>
<evidence type="ECO:0000313" key="2">
    <source>
        <dbReference type="EMBL" id="MFC4803509.1"/>
    </source>
</evidence>
<reference evidence="3" key="1">
    <citation type="journal article" date="2019" name="Int. J. Syst. Evol. Microbiol.">
        <title>The Global Catalogue of Microorganisms (GCM) 10K type strain sequencing project: providing services to taxonomists for standard genome sequencing and annotation.</title>
        <authorList>
            <consortium name="The Broad Institute Genomics Platform"/>
            <consortium name="The Broad Institute Genome Sequencing Center for Infectious Disease"/>
            <person name="Wu L."/>
            <person name="Ma J."/>
        </authorList>
    </citation>
    <scope>NUCLEOTIDE SEQUENCE [LARGE SCALE GENOMIC DNA]</scope>
    <source>
        <strain evidence="3">CCUG 46385</strain>
    </source>
</reference>
<name>A0ABV9QH39_9FIRM</name>
<sequence>MKSTRRGAEGFDILNLSTKYRSRSLNSEDAEEILALYRSNPLYFQHCPPAPSEQSVMRDLTAVPEGWTGSKKHYLGFFEGSHLMAVLDLIEDFPHEDTVWIGLFMLDAGYSGHGSGTALISDILIHLAGLGYRRVGLGYVRTNMQAKRFWEKNGFLPSVSVEEGEGEIQILEKDLEGLCFKEEGEDRGRRSADG</sequence>
<dbReference type="InterPro" id="IPR000182">
    <property type="entry name" value="GNAT_dom"/>
</dbReference>
<dbReference type="InterPro" id="IPR016181">
    <property type="entry name" value="Acyl_CoA_acyltransferase"/>
</dbReference>
<dbReference type="Gene3D" id="3.40.630.30">
    <property type="match status" value="1"/>
</dbReference>
<gene>
    <name evidence="2" type="ORF">ACFO4R_00290</name>
</gene>
<accession>A0ABV9QH39</accession>
<dbReference type="GO" id="GO:0016746">
    <property type="term" value="F:acyltransferase activity"/>
    <property type="evidence" value="ECO:0007669"/>
    <property type="project" value="UniProtKB-KW"/>
</dbReference>
<keyword evidence="2" id="KW-0012">Acyltransferase</keyword>
<dbReference type="CDD" id="cd04301">
    <property type="entry name" value="NAT_SF"/>
    <property type="match status" value="1"/>
</dbReference>
<organism evidence="2 3">
    <name type="scientific">Filifactor villosus</name>
    <dbReference type="NCBI Taxonomy" id="29374"/>
    <lineage>
        <taxon>Bacteria</taxon>
        <taxon>Bacillati</taxon>
        <taxon>Bacillota</taxon>
        <taxon>Clostridia</taxon>
        <taxon>Peptostreptococcales</taxon>
        <taxon>Filifactoraceae</taxon>
        <taxon>Filifactor</taxon>
    </lineage>
</organism>
<proteinExistence type="predicted"/>
<dbReference type="PROSITE" id="PS51186">
    <property type="entry name" value="GNAT"/>
    <property type="match status" value="1"/>
</dbReference>
<evidence type="ECO:0000313" key="3">
    <source>
        <dbReference type="Proteomes" id="UP001595916"/>
    </source>
</evidence>
<comment type="caution">
    <text evidence="2">The sequence shown here is derived from an EMBL/GenBank/DDBJ whole genome shotgun (WGS) entry which is preliminary data.</text>
</comment>